<proteinExistence type="predicted"/>
<reference evidence="1 2" key="1">
    <citation type="journal article" date="2022" name="G3 (Bethesda)">
        <title>Whole-genome sequence and methylome profiling of the almond [Prunus dulcis (Mill.) D.A. Webb] cultivar 'Nonpareil'.</title>
        <authorList>
            <person name="D'Amico-Willman K.M."/>
            <person name="Ouma W.Z."/>
            <person name="Meulia T."/>
            <person name="Sideli G.M."/>
            <person name="Gradziel T.M."/>
            <person name="Fresnedo-Ramirez J."/>
        </authorList>
    </citation>
    <scope>NUCLEOTIDE SEQUENCE [LARGE SCALE GENOMIC DNA]</scope>
    <source>
        <strain evidence="1">Clone GOH B32 T37-40</strain>
    </source>
</reference>
<comment type="caution">
    <text evidence="1">The sequence shown here is derived from an EMBL/GenBank/DDBJ whole genome shotgun (WGS) entry which is preliminary data.</text>
</comment>
<evidence type="ECO:0000313" key="1">
    <source>
        <dbReference type="EMBL" id="KAI5346204.1"/>
    </source>
</evidence>
<dbReference type="AlphaFoldDB" id="A0AAD4WP69"/>
<dbReference type="Pfam" id="PF14223">
    <property type="entry name" value="Retrotran_gag_2"/>
    <property type="match status" value="1"/>
</dbReference>
<dbReference type="EMBL" id="JAJFAZ020000002">
    <property type="protein sequence ID" value="KAI5346204.1"/>
    <property type="molecule type" value="Genomic_DNA"/>
</dbReference>
<name>A0AAD4WP69_PRUDU</name>
<dbReference type="Proteomes" id="UP001054821">
    <property type="component" value="Chromosome 2"/>
</dbReference>
<organism evidence="1 2">
    <name type="scientific">Prunus dulcis</name>
    <name type="common">Almond</name>
    <name type="synonym">Amygdalus dulcis</name>
    <dbReference type="NCBI Taxonomy" id="3755"/>
    <lineage>
        <taxon>Eukaryota</taxon>
        <taxon>Viridiplantae</taxon>
        <taxon>Streptophyta</taxon>
        <taxon>Embryophyta</taxon>
        <taxon>Tracheophyta</taxon>
        <taxon>Spermatophyta</taxon>
        <taxon>Magnoliopsida</taxon>
        <taxon>eudicotyledons</taxon>
        <taxon>Gunneridae</taxon>
        <taxon>Pentapetalae</taxon>
        <taxon>rosids</taxon>
        <taxon>fabids</taxon>
        <taxon>Rosales</taxon>
        <taxon>Rosaceae</taxon>
        <taxon>Amygdaloideae</taxon>
        <taxon>Amygdaleae</taxon>
        <taxon>Prunus</taxon>
    </lineage>
</organism>
<evidence type="ECO:0000313" key="2">
    <source>
        <dbReference type="Proteomes" id="UP001054821"/>
    </source>
</evidence>
<dbReference type="PANTHER" id="PTHR47481:SF22">
    <property type="entry name" value="RETROTRANSPOSON GAG DOMAIN-CONTAINING PROTEIN"/>
    <property type="match status" value="1"/>
</dbReference>
<dbReference type="PANTHER" id="PTHR47481">
    <property type="match status" value="1"/>
</dbReference>
<sequence>MKSELHNIKKGADPVSQYLQKIKDARDHLVAAGVSFDDDDIVILALNGLPPEYNTFRCMVRGREMCYLLKILDLSCLLKKPFLNILPLPLLLPLQ</sequence>
<protein>
    <submittedName>
        <fullName evidence="1">Uncharacterized protein</fullName>
    </submittedName>
</protein>
<gene>
    <name evidence="1" type="ORF">L3X38_014083</name>
</gene>
<keyword evidence="2" id="KW-1185">Reference proteome</keyword>
<accession>A0AAD4WP69</accession>